<dbReference type="RefSeq" id="WP_158380651.1">
    <property type="nucleotide sequence ID" value="NZ_CP010025.1"/>
</dbReference>
<dbReference type="AlphaFoldDB" id="A0AAP5QFC0"/>
<organism evidence="2 4">
    <name type="scientific">Paraburkholderia fungorum</name>
    <dbReference type="NCBI Taxonomy" id="134537"/>
    <lineage>
        <taxon>Bacteria</taxon>
        <taxon>Pseudomonadati</taxon>
        <taxon>Pseudomonadota</taxon>
        <taxon>Betaproteobacteria</taxon>
        <taxon>Burkholderiales</taxon>
        <taxon>Burkholderiaceae</taxon>
        <taxon>Paraburkholderia</taxon>
    </lineage>
</organism>
<protein>
    <submittedName>
        <fullName evidence="2">Uncharacterized protein</fullName>
    </submittedName>
</protein>
<evidence type="ECO:0000313" key="1">
    <source>
        <dbReference type="EMBL" id="AJZ56897.1"/>
    </source>
</evidence>
<name>A0AAP5QFC0_9BURK</name>
<sequence>MSDHAYRLALMKRALLRTDAELFGHRDRYRSVAQRLARDLIAGTY</sequence>
<evidence type="ECO:0000313" key="4">
    <source>
        <dbReference type="Proteomes" id="UP001246473"/>
    </source>
</evidence>
<dbReference type="Proteomes" id="UP001246473">
    <property type="component" value="Unassembled WGS sequence"/>
</dbReference>
<reference evidence="1 3" key="1">
    <citation type="journal article" date="2015" name="Genome Announc.">
        <title>Complete genome sequences for 59 burkholderia isolates, both pathogenic and near neighbor.</title>
        <authorList>
            <person name="Johnson S.L."/>
            <person name="Bishop-Lilly K.A."/>
            <person name="Ladner J.T."/>
            <person name="Daligault H.E."/>
            <person name="Davenport K.W."/>
            <person name="Jaissle J."/>
            <person name="Frey K.G."/>
            <person name="Koroleva G.I."/>
            <person name="Bruce D.C."/>
            <person name="Coyne S.R."/>
            <person name="Broomall S.M."/>
            <person name="Li P.E."/>
            <person name="Teshima H."/>
            <person name="Gibbons H.S."/>
            <person name="Palacios G.F."/>
            <person name="Rosenzweig C.N."/>
            <person name="Redden C.L."/>
            <person name="Xu Y."/>
            <person name="Minogue T.D."/>
            <person name="Chain P.S."/>
        </authorList>
    </citation>
    <scope>NUCLEOTIDE SEQUENCE [LARGE SCALE GENOMIC DNA]</scope>
    <source>
        <strain evidence="1 3">ATCC BAA-463</strain>
    </source>
</reference>
<dbReference type="EMBL" id="CP010025">
    <property type="protein sequence ID" value="AJZ56897.1"/>
    <property type="molecule type" value="Genomic_DNA"/>
</dbReference>
<accession>A0AAP5QFC0</accession>
<dbReference type="KEGG" id="bfn:OI25_7213"/>
<dbReference type="GeneID" id="66521148"/>
<evidence type="ECO:0000313" key="2">
    <source>
        <dbReference type="EMBL" id="MDT8842635.1"/>
    </source>
</evidence>
<dbReference type="EMBL" id="JANSLM010000018">
    <property type="protein sequence ID" value="MDT8842635.1"/>
    <property type="molecule type" value="Genomic_DNA"/>
</dbReference>
<proteinExistence type="predicted"/>
<dbReference type="Proteomes" id="UP000032614">
    <property type="component" value="Chromosome 3"/>
</dbReference>
<gene>
    <name evidence="1" type="ORF">OI25_7213</name>
    <name evidence="2" type="ORF">ParKJ_34935</name>
</gene>
<evidence type="ECO:0000313" key="3">
    <source>
        <dbReference type="Proteomes" id="UP000032614"/>
    </source>
</evidence>
<reference evidence="2" key="2">
    <citation type="submission" date="2022-08" db="EMBL/GenBank/DDBJ databases">
        <authorList>
            <person name="Kim S.-J."/>
        </authorList>
    </citation>
    <scope>NUCLEOTIDE SEQUENCE</scope>
    <source>
        <strain evidence="2">KJ</strain>
    </source>
</reference>